<keyword evidence="4 8" id="KW-0547">Nucleotide-binding</keyword>
<gene>
    <name evidence="12" type="ORF">RDWZM_001657</name>
</gene>
<dbReference type="Pfam" id="PF00217">
    <property type="entry name" value="ATP-gua_Ptrans"/>
    <property type="match status" value="2"/>
</dbReference>
<evidence type="ECO:0000256" key="3">
    <source>
        <dbReference type="ARBA" id="ARBA00022679"/>
    </source>
</evidence>
<feature type="domain" description="Phosphagen kinase N-terminal" evidence="10">
    <location>
        <begin position="64"/>
        <end position="146"/>
    </location>
</feature>
<comment type="caution">
    <text evidence="8">Lacks conserved residue(s) required for the propagation of feature annotation.</text>
</comment>
<dbReference type="PROSITE" id="PS51509">
    <property type="entry name" value="PHOSPHAGEN_KINASE_N"/>
    <property type="match status" value="1"/>
</dbReference>
<feature type="binding site" evidence="8">
    <location>
        <begin position="309"/>
        <end position="314"/>
    </location>
    <ligand>
        <name>ATP</name>
        <dbReference type="ChEBI" id="CHEBI:30616"/>
    </ligand>
</feature>
<dbReference type="SUPFAM" id="SSF55931">
    <property type="entry name" value="Glutamine synthetase/guanido kinase"/>
    <property type="match status" value="1"/>
</dbReference>
<dbReference type="InterPro" id="IPR036802">
    <property type="entry name" value="ATP-guanido_PTrfase_N_sf"/>
</dbReference>
<keyword evidence="6 8" id="KW-0067">ATP-binding</keyword>
<evidence type="ECO:0000259" key="10">
    <source>
        <dbReference type="PROSITE" id="PS51509"/>
    </source>
</evidence>
<keyword evidence="3 8" id="KW-0808">Transferase</keyword>
<dbReference type="InterPro" id="IPR022414">
    <property type="entry name" value="ATP-guanido_PTrfase_cat"/>
</dbReference>
<evidence type="ECO:0000259" key="11">
    <source>
        <dbReference type="PROSITE" id="PS51510"/>
    </source>
</evidence>
<dbReference type="GO" id="GO:0005615">
    <property type="term" value="C:extracellular space"/>
    <property type="evidence" value="ECO:0007669"/>
    <property type="project" value="TreeGrafter"/>
</dbReference>
<accession>A0A9Q0MEU2</accession>
<dbReference type="InterPro" id="IPR022413">
    <property type="entry name" value="ATP-guanido_PTrfase_N"/>
</dbReference>
<evidence type="ECO:0000313" key="13">
    <source>
        <dbReference type="Proteomes" id="UP001142055"/>
    </source>
</evidence>
<evidence type="ECO:0000256" key="6">
    <source>
        <dbReference type="ARBA" id="ARBA00022840"/>
    </source>
</evidence>
<dbReference type="PANTHER" id="PTHR11547">
    <property type="entry name" value="ARGININE OR CREATINE KINASE"/>
    <property type="match status" value="1"/>
</dbReference>
<dbReference type="PROSITE" id="PS51510">
    <property type="entry name" value="PHOSPHAGEN_KINASE_C"/>
    <property type="match status" value="2"/>
</dbReference>
<keyword evidence="5 8" id="KW-0418">Kinase</keyword>
<evidence type="ECO:0000256" key="9">
    <source>
        <dbReference type="SAM" id="MobiDB-lite"/>
    </source>
</evidence>
<sequence>MSLLNIVTDMVTGWMTLFAIDDEIRPETSQTDRNGQQPAVQSTSLLPPPPPCGIKMVDQATIEKLNAGFQRLQSSSECHSLLKKYLSQDVFDRLKTKKTAMGATLLDVIQSGVENLDSGCGVYAPDAESYKTFADLFDPIIEDYHGGFKKTDRHPQSDFGDISQLVNVDPNNEFVISTRVRCGRSMQGYPFNPLLTEAQYQEMQEKVKAQLATFEGELKGRYYPLTGMDKATQQQLIDDHFLFKEGDRFLQAANACRYWPTGRGIYHNDAKTFLMWVNEEASVHIKLPKLAADRKKLEEIAGRYNLQVRGTAGEHTESVGGIYDISNKRRMGLTEYQAVKEMQDGILELIKIEKSLK</sequence>
<feature type="binding site" evidence="8">
    <location>
        <begin position="177"/>
        <end position="181"/>
    </location>
    <ligand>
        <name>ATP</name>
        <dbReference type="ChEBI" id="CHEBI:30616"/>
    </ligand>
</feature>
<dbReference type="Gene3D" id="3.30.590.10">
    <property type="entry name" value="Glutamine synthetase/guanido kinase, catalytic domain"/>
    <property type="match status" value="2"/>
</dbReference>
<dbReference type="GO" id="GO:0004111">
    <property type="term" value="F:creatine kinase activity"/>
    <property type="evidence" value="ECO:0007669"/>
    <property type="project" value="InterPro"/>
</dbReference>
<feature type="domain" description="Phosphagen kinase C-terminal" evidence="11">
    <location>
        <begin position="174"/>
        <end position="280"/>
    </location>
</feature>
<organism evidence="12 13">
    <name type="scientific">Blomia tropicalis</name>
    <name type="common">Mite</name>
    <dbReference type="NCBI Taxonomy" id="40697"/>
    <lineage>
        <taxon>Eukaryota</taxon>
        <taxon>Metazoa</taxon>
        <taxon>Ecdysozoa</taxon>
        <taxon>Arthropoda</taxon>
        <taxon>Chelicerata</taxon>
        <taxon>Arachnida</taxon>
        <taxon>Acari</taxon>
        <taxon>Acariformes</taxon>
        <taxon>Sarcoptiformes</taxon>
        <taxon>Astigmata</taxon>
        <taxon>Glycyphagoidea</taxon>
        <taxon>Echimyopodidae</taxon>
        <taxon>Blomia</taxon>
    </lineage>
</organism>
<feature type="binding site" evidence="8">
    <location>
        <position position="240"/>
    </location>
    <ligand>
        <name>ATP</name>
        <dbReference type="ChEBI" id="CHEBI:30616"/>
    </ligand>
</feature>
<comment type="similarity">
    <text evidence="1 7">Belongs to the ATP:guanido phosphotransferase family.</text>
</comment>
<evidence type="ECO:0000256" key="4">
    <source>
        <dbReference type="ARBA" id="ARBA00022741"/>
    </source>
</evidence>
<feature type="domain" description="Phosphagen kinase C-terminal" evidence="11">
    <location>
        <begin position="281"/>
        <end position="356"/>
    </location>
</feature>
<feature type="compositionally biased region" description="Polar residues" evidence="9">
    <location>
        <begin position="27"/>
        <end position="45"/>
    </location>
</feature>
<dbReference type="EMBL" id="JAPWDV010000001">
    <property type="protein sequence ID" value="KAJ6223112.1"/>
    <property type="molecule type" value="Genomic_DNA"/>
</dbReference>
<dbReference type="PANTHER" id="PTHR11547:SF38">
    <property type="entry name" value="ARGININE KINASE 1-RELATED"/>
    <property type="match status" value="1"/>
</dbReference>
<proteinExistence type="inferred from homology"/>
<dbReference type="GO" id="GO:0004054">
    <property type="term" value="F:arginine kinase activity"/>
    <property type="evidence" value="ECO:0007669"/>
    <property type="project" value="UniProtKB-EC"/>
</dbReference>
<evidence type="ECO:0000256" key="1">
    <source>
        <dbReference type="ARBA" id="ARBA00006798"/>
    </source>
</evidence>
<dbReference type="GO" id="GO:0005524">
    <property type="term" value="F:ATP binding"/>
    <property type="evidence" value="ECO:0007669"/>
    <property type="project" value="UniProtKB-UniRule"/>
</dbReference>
<evidence type="ECO:0000256" key="8">
    <source>
        <dbReference type="PROSITE-ProRule" id="PRU00843"/>
    </source>
</evidence>
<feature type="region of interest" description="Disordered" evidence="9">
    <location>
        <begin position="27"/>
        <end position="50"/>
    </location>
</feature>
<reference evidence="12" key="1">
    <citation type="submission" date="2022-12" db="EMBL/GenBank/DDBJ databases">
        <title>Genome assemblies of Blomia tropicalis.</title>
        <authorList>
            <person name="Cui Y."/>
        </authorList>
    </citation>
    <scope>NUCLEOTIDE SEQUENCE</scope>
    <source>
        <tissue evidence="12">Adult mites</tissue>
    </source>
</reference>
<dbReference type="InterPro" id="IPR000749">
    <property type="entry name" value="ATP-guanido_PTrfase"/>
</dbReference>
<dbReference type="InterPro" id="IPR014746">
    <property type="entry name" value="Gln_synth/guanido_kin_cat_dom"/>
</dbReference>
<keyword evidence="13" id="KW-1185">Reference proteome</keyword>
<comment type="caution">
    <text evidence="12">The sequence shown here is derived from an EMBL/GenBank/DDBJ whole genome shotgun (WGS) entry which is preliminary data.</text>
</comment>
<dbReference type="AlphaFoldDB" id="A0A9Q0MEU2"/>
<dbReference type="Proteomes" id="UP001142055">
    <property type="component" value="Chromosome 1"/>
</dbReference>
<evidence type="ECO:0000256" key="7">
    <source>
        <dbReference type="PROSITE-ProRule" id="PRU00842"/>
    </source>
</evidence>
<protein>
    <recommendedName>
        <fullName evidence="2">arginine kinase</fullName>
        <ecNumber evidence="2">2.7.3.3</ecNumber>
    </recommendedName>
</protein>
<evidence type="ECO:0000256" key="2">
    <source>
        <dbReference type="ARBA" id="ARBA00012230"/>
    </source>
</evidence>
<evidence type="ECO:0000313" key="12">
    <source>
        <dbReference type="EMBL" id="KAJ6223112.1"/>
    </source>
</evidence>
<dbReference type="Pfam" id="PF02807">
    <property type="entry name" value="ATP-gua_PtransN"/>
    <property type="match status" value="1"/>
</dbReference>
<dbReference type="SUPFAM" id="SSF48034">
    <property type="entry name" value="Guanido kinase N-terminal domain"/>
    <property type="match status" value="1"/>
</dbReference>
<name>A0A9Q0MEU2_BLOTA</name>
<dbReference type="Gene3D" id="1.10.135.10">
    <property type="entry name" value="ATP:guanido phosphotransferase, N-terminal domain"/>
    <property type="match status" value="1"/>
</dbReference>
<dbReference type="GO" id="GO:0046314">
    <property type="term" value="P:phosphocreatine biosynthetic process"/>
    <property type="evidence" value="ECO:0007669"/>
    <property type="project" value="InterPro"/>
</dbReference>
<dbReference type="EC" id="2.7.3.3" evidence="2"/>
<dbReference type="OMA" id="EYHGFTP"/>
<dbReference type="FunFam" id="1.10.135.10:FF:000003">
    <property type="entry name" value="Three-domain arginine kinase"/>
    <property type="match status" value="1"/>
</dbReference>
<evidence type="ECO:0000256" key="5">
    <source>
        <dbReference type="ARBA" id="ARBA00022777"/>
    </source>
</evidence>